<feature type="compositionally biased region" description="Low complexity" evidence="1">
    <location>
        <begin position="380"/>
        <end position="408"/>
    </location>
</feature>
<dbReference type="Gene3D" id="3.30.360.10">
    <property type="entry name" value="Dihydrodipicolinate Reductase, domain 2"/>
    <property type="match status" value="1"/>
</dbReference>
<feature type="region of interest" description="Disordered" evidence="1">
    <location>
        <begin position="378"/>
        <end position="417"/>
    </location>
</feature>
<dbReference type="Proteomes" id="UP000309033">
    <property type="component" value="Unassembled WGS sequence"/>
</dbReference>
<dbReference type="Pfam" id="PF01408">
    <property type="entry name" value="GFO_IDH_MocA"/>
    <property type="match status" value="1"/>
</dbReference>
<dbReference type="GO" id="GO:0000166">
    <property type="term" value="F:nucleotide binding"/>
    <property type="evidence" value="ECO:0007669"/>
    <property type="project" value="InterPro"/>
</dbReference>
<evidence type="ECO:0000313" key="4">
    <source>
        <dbReference type="Proteomes" id="UP000309033"/>
    </source>
</evidence>
<dbReference type="Gene3D" id="3.40.50.720">
    <property type="entry name" value="NAD(P)-binding Rossmann-like Domain"/>
    <property type="match status" value="1"/>
</dbReference>
<dbReference type="InterPro" id="IPR000683">
    <property type="entry name" value="Gfo/Idh/MocA-like_OxRdtase_N"/>
</dbReference>
<dbReference type="PANTHER" id="PTHR43377">
    <property type="entry name" value="BILIVERDIN REDUCTASE A"/>
    <property type="match status" value="1"/>
</dbReference>
<dbReference type="AlphaFoldDB" id="A0A5R8Z2Y4"/>
<organism evidence="3 4">
    <name type="scientific">Microbispora triticiradicis</name>
    <dbReference type="NCBI Taxonomy" id="2200763"/>
    <lineage>
        <taxon>Bacteria</taxon>
        <taxon>Bacillati</taxon>
        <taxon>Actinomycetota</taxon>
        <taxon>Actinomycetes</taxon>
        <taxon>Streptosporangiales</taxon>
        <taxon>Streptosporangiaceae</taxon>
        <taxon>Microbispora</taxon>
    </lineage>
</organism>
<dbReference type="SUPFAM" id="SSF51735">
    <property type="entry name" value="NAD(P)-binding Rossmann-fold domains"/>
    <property type="match status" value="1"/>
</dbReference>
<sequence>MNVGIAGLGVIAQAVYLPLLARRRDLFRIAAVCDLDRDLAEAVGREAGATAYDDPLAMLDGAGGIGGGGLNGGGPGGGGLDAVLVLTPGSHGPLVRAALERGLWVLAEKPLAYSRAELDGLPGDRLMVGYMKQYDPASQRLLEALHEAGGPGVVRHLDATVLHPSEDSQLLFARVRRGRPAPGRVAPYAEADEEALTAALGTSSERLRRLYAEVVLGSLCHELSLMRLFTGSPDTVDHVAVWPADAFPPSVELSGTLPAEGSGRYGVRWHHLPSYPAYHEIVTLHHEHGSMELRFPSPYLLNAPTRLTVACRVGTTERTIVHEDVAESFERQLLAFHRFVTQDERPLTGLDGALEDIVTAQRIVHRYARWAGIPIAGECAGEPTGAPPQATAGGADSSDAEEGASGAGHAEERVSRP</sequence>
<reference evidence="3" key="1">
    <citation type="submission" date="2019-05" db="EMBL/GenBank/DDBJ databases">
        <title>Isolation, diversity and antifungal activity of Actinobacteria from wheat.</title>
        <authorList>
            <person name="Yu B."/>
        </authorList>
    </citation>
    <scope>NUCLEOTIDE SEQUENCE [LARGE SCALE GENOMIC DNA]</scope>
    <source>
        <strain evidence="3">NEAU-HEGS1-5</strain>
    </source>
</reference>
<dbReference type="EMBL" id="VANP01000005">
    <property type="protein sequence ID" value="TLP59934.1"/>
    <property type="molecule type" value="Genomic_DNA"/>
</dbReference>
<gene>
    <name evidence="3" type="ORF">FED44_15715</name>
</gene>
<protein>
    <submittedName>
        <fullName evidence="3">Gfo/Idh/MocA family oxidoreductase</fullName>
    </submittedName>
</protein>
<feature type="domain" description="Gfo/Idh/MocA-like oxidoreductase N-terminal" evidence="2">
    <location>
        <begin position="1"/>
        <end position="118"/>
    </location>
</feature>
<dbReference type="InterPro" id="IPR051450">
    <property type="entry name" value="Gfo/Idh/MocA_Oxidoreductases"/>
</dbReference>
<name>A0A5R8Z2Y4_9ACTN</name>
<proteinExistence type="predicted"/>
<evidence type="ECO:0000259" key="2">
    <source>
        <dbReference type="Pfam" id="PF01408"/>
    </source>
</evidence>
<dbReference type="OrthoDB" id="3251785at2"/>
<dbReference type="InterPro" id="IPR036291">
    <property type="entry name" value="NAD(P)-bd_dom_sf"/>
</dbReference>
<comment type="caution">
    <text evidence="3">The sequence shown here is derived from an EMBL/GenBank/DDBJ whole genome shotgun (WGS) entry which is preliminary data.</text>
</comment>
<evidence type="ECO:0000256" key="1">
    <source>
        <dbReference type="SAM" id="MobiDB-lite"/>
    </source>
</evidence>
<keyword evidence="4" id="KW-1185">Reference proteome</keyword>
<dbReference type="PANTHER" id="PTHR43377:SF1">
    <property type="entry name" value="BILIVERDIN REDUCTASE A"/>
    <property type="match status" value="1"/>
</dbReference>
<accession>A0A5R8Z2Y4</accession>
<evidence type="ECO:0000313" key="3">
    <source>
        <dbReference type="EMBL" id="TLP59934.1"/>
    </source>
</evidence>